<sequence length="276" mass="30882">MIKIRIAILTILSLVLSDLYAQQYEFGVSGVGTGYMGDINTTNPFYFKNLGGGLFAKYNFNPTWGVRLGYNHLYLSGSDKDFKGANQKQRNLQFNNTLSELAITAEFNFFKYIAGRELNRYTPYILAGVAGVIHEPYVNYGSKKIRLRELELEADENGNALTFSKFALSVPIGVGFKYNLKGPWSLGAEVIYRTVLSDNIDAVSQYYLSPGNISERTSIPYSLTKEDLTFLADPSAGKLALNEGRARGDGKKFDGYMTAGITLTYTIISKKCYWWQ</sequence>
<dbReference type="RefSeq" id="WP_246032754.1">
    <property type="nucleotide sequence ID" value="NZ_SNYV01000014.1"/>
</dbReference>
<accession>A0A4R6WM86</accession>
<proteinExistence type="predicted"/>
<keyword evidence="3" id="KW-1185">Reference proteome</keyword>
<evidence type="ECO:0000313" key="2">
    <source>
        <dbReference type="EMBL" id="TDQ77141.1"/>
    </source>
</evidence>
<dbReference type="Gene3D" id="2.40.160.20">
    <property type="match status" value="1"/>
</dbReference>
<comment type="caution">
    <text evidence="2">The sequence shown here is derived from an EMBL/GenBank/DDBJ whole genome shotgun (WGS) entry which is preliminary data.</text>
</comment>
<dbReference type="Proteomes" id="UP000295292">
    <property type="component" value="Unassembled WGS sequence"/>
</dbReference>
<dbReference type="InterPro" id="IPR045743">
    <property type="entry name" value="DUF6089"/>
</dbReference>
<reference evidence="2 3" key="1">
    <citation type="submission" date="2019-03" db="EMBL/GenBank/DDBJ databases">
        <title>Genomic Encyclopedia of Archaeal and Bacterial Type Strains, Phase II (KMG-II): from individual species to whole genera.</title>
        <authorList>
            <person name="Goeker M."/>
        </authorList>
    </citation>
    <scope>NUCLEOTIDE SEQUENCE [LARGE SCALE GENOMIC DNA]</scope>
    <source>
        <strain evidence="2 3">DSM 28353</strain>
    </source>
</reference>
<organism evidence="2 3">
    <name type="scientific">Sphingobacterium yanglingense</name>
    <dbReference type="NCBI Taxonomy" id="1437280"/>
    <lineage>
        <taxon>Bacteria</taxon>
        <taxon>Pseudomonadati</taxon>
        <taxon>Bacteroidota</taxon>
        <taxon>Sphingobacteriia</taxon>
        <taxon>Sphingobacteriales</taxon>
        <taxon>Sphingobacteriaceae</taxon>
        <taxon>Sphingobacterium</taxon>
    </lineage>
</organism>
<dbReference type="SUPFAM" id="SSF56925">
    <property type="entry name" value="OMPA-like"/>
    <property type="match status" value="1"/>
</dbReference>
<dbReference type="EMBL" id="SNYV01000014">
    <property type="protein sequence ID" value="TDQ77141.1"/>
    <property type="molecule type" value="Genomic_DNA"/>
</dbReference>
<name>A0A4R6WM86_9SPHI</name>
<dbReference type="AlphaFoldDB" id="A0A4R6WM86"/>
<dbReference type="InterPro" id="IPR011250">
    <property type="entry name" value="OMP/PagP_B-barrel"/>
</dbReference>
<evidence type="ECO:0000259" key="1">
    <source>
        <dbReference type="Pfam" id="PF19573"/>
    </source>
</evidence>
<feature type="domain" description="DUF6089" evidence="1">
    <location>
        <begin position="10"/>
        <end position="202"/>
    </location>
</feature>
<gene>
    <name evidence="2" type="ORF">CLV99_2537</name>
</gene>
<evidence type="ECO:0000313" key="3">
    <source>
        <dbReference type="Proteomes" id="UP000295292"/>
    </source>
</evidence>
<protein>
    <submittedName>
        <fullName evidence="2">Outer membrane protein with beta-barrel domain</fullName>
    </submittedName>
</protein>
<dbReference type="Pfam" id="PF19573">
    <property type="entry name" value="DUF6089"/>
    <property type="match status" value="1"/>
</dbReference>